<comment type="caution">
    <text evidence="1">The sequence shown here is derived from an EMBL/GenBank/DDBJ whole genome shotgun (WGS) entry which is preliminary data.</text>
</comment>
<keyword evidence="2" id="KW-1185">Reference proteome</keyword>
<dbReference type="PANTHER" id="PTHR31260">
    <property type="entry name" value="CYSTATIN/MONELLIN SUPERFAMILY PROTEIN"/>
    <property type="match status" value="1"/>
</dbReference>
<evidence type="ECO:0000313" key="2">
    <source>
        <dbReference type="Proteomes" id="UP001141552"/>
    </source>
</evidence>
<sequence length="187" mass="21421">MGTTGSSSPFDLTPPWKKHSEEELVGGCVLDGDWNQFVEKFVLRAKRDHPPKVRKALIDCGYYKEILKSKGFEVPEIPLIKNTYNYLYPTDAEEKFSRFCARYAASTIGAMKNMKLELVEIVRANMFRCFGKVFFLTFTVREKLSANQTPETYQAIVAVERGSSPDKYRITVAYIRLKPEEKQSISP</sequence>
<dbReference type="Proteomes" id="UP001141552">
    <property type="component" value="Unassembled WGS sequence"/>
</dbReference>
<accession>A0A9Q0FV38</accession>
<dbReference type="PANTHER" id="PTHR31260:SF28">
    <property type="entry name" value="CYSTATIN DOMAIN PROTEIN"/>
    <property type="match status" value="1"/>
</dbReference>
<name>A0A9Q0FV38_9ROSI</name>
<evidence type="ECO:0000313" key="1">
    <source>
        <dbReference type="EMBL" id="KAJ4838151.1"/>
    </source>
</evidence>
<gene>
    <name evidence="1" type="ORF">Tsubulata_035240</name>
</gene>
<protein>
    <submittedName>
        <fullName evidence="1">Uncharacterized protein</fullName>
    </submittedName>
</protein>
<reference evidence="1" key="2">
    <citation type="journal article" date="2023" name="Plants (Basel)">
        <title>Annotation of the Turnera subulata (Passifloraceae) Draft Genome Reveals the S-Locus Evolved after the Divergence of Turneroideae from Passifloroideae in a Stepwise Manner.</title>
        <authorList>
            <person name="Henning P.M."/>
            <person name="Roalson E.H."/>
            <person name="Mir W."/>
            <person name="McCubbin A.G."/>
            <person name="Shore J.S."/>
        </authorList>
    </citation>
    <scope>NUCLEOTIDE SEQUENCE</scope>
    <source>
        <strain evidence="1">F60SS</strain>
    </source>
</reference>
<dbReference type="EMBL" id="JAKUCV010003641">
    <property type="protein sequence ID" value="KAJ4838151.1"/>
    <property type="molecule type" value="Genomic_DNA"/>
</dbReference>
<dbReference type="InterPro" id="IPR006462">
    <property type="entry name" value="MS5"/>
</dbReference>
<organism evidence="1 2">
    <name type="scientific">Turnera subulata</name>
    <dbReference type="NCBI Taxonomy" id="218843"/>
    <lineage>
        <taxon>Eukaryota</taxon>
        <taxon>Viridiplantae</taxon>
        <taxon>Streptophyta</taxon>
        <taxon>Embryophyta</taxon>
        <taxon>Tracheophyta</taxon>
        <taxon>Spermatophyta</taxon>
        <taxon>Magnoliopsida</taxon>
        <taxon>eudicotyledons</taxon>
        <taxon>Gunneridae</taxon>
        <taxon>Pentapetalae</taxon>
        <taxon>rosids</taxon>
        <taxon>fabids</taxon>
        <taxon>Malpighiales</taxon>
        <taxon>Passifloraceae</taxon>
        <taxon>Turnera</taxon>
    </lineage>
</organism>
<dbReference type="AlphaFoldDB" id="A0A9Q0FV38"/>
<reference evidence="1" key="1">
    <citation type="submission" date="2022-02" db="EMBL/GenBank/DDBJ databases">
        <authorList>
            <person name="Henning P.M."/>
            <person name="McCubbin A.G."/>
            <person name="Shore J.S."/>
        </authorList>
    </citation>
    <scope>NUCLEOTIDE SEQUENCE</scope>
    <source>
        <strain evidence="1">F60SS</strain>
        <tissue evidence="1">Leaves</tissue>
    </source>
</reference>
<proteinExistence type="predicted"/>